<evidence type="ECO:0008006" key="4">
    <source>
        <dbReference type="Google" id="ProtNLM"/>
    </source>
</evidence>
<proteinExistence type="predicted"/>
<evidence type="ECO:0000256" key="1">
    <source>
        <dbReference type="SAM" id="Phobius"/>
    </source>
</evidence>
<comment type="caution">
    <text evidence="2">The sequence shown here is derived from an EMBL/GenBank/DDBJ whole genome shotgun (WGS) entry which is preliminary data.</text>
</comment>
<dbReference type="RefSeq" id="WP_184691861.1">
    <property type="nucleotide sequence ID" value="NZ_JACHJN010000005.1"/>
</dbReference>
<organism evidence="2 3">
    <name type="scientific">Saccharothrix tamanrassetensis</name>
    <dbReference type="NCBI Taxonomy" id="1051531"/>
    <lineage>
        <taxon>Bacteria</taxon>
        <taxon>Bacillati</taxon>
        <taxon>Actinomycetota</taxon>
        <taxon>Actinomycetes</taxon>
        <taxon>Pseudonocardiales</taxon>
        <taxon>Pseudonocardiaceae</taxon>
        <taxon>Saccharothrix</taxon>
    </lineage>
</organism>
<accession>A0A841CJC7</accession>
<sequence>MKARLVGESAVAALLVGALVLIATVLKGEEYQGRVGLLAGPAGPEAPQYGEVVALSLPALVEVARSPSVLVRTGTEAERVSVELVPASGLARLSVRAPSAGQAGNEAAAVAQAVVDANLLAPAGKLRVLDTPEVIRVAPDWPLTIGLALAAAVAAGIAVAAVRHLRRTRVTDGVRAALSSAGVGHPVAVVRDDDPALVERLTVLCGAAARPARVVAVVPELAPRAESLTERLPDKAYEPADGVALIAVAPTGARQDELASVVGALPAGTTVVAVVLA</sequence>
<evidence type="ECO:0000313" key="3">
    <source>
        <dbReference type="Proteomes" id="UP000547510"/>
    </source>
</evidence>
<name>A0A841CJC7_9PSEU</name>
<dbReference type="EMBL" id="JACHJN010000005">
    <property type="protein sequence ID" value="MBB5957083.1"/>
    <property type="molecule type" value="Genomic_DNA"/>
</dbReference>
<evidence type="ECO:0000313" key="2">
    <source>
        <dbReference type="EMBL" id="MBB5957083.1"/>
    </source>
</evidence>
<dbReference type="AlphaFoldDB" id="A0A841CJC7"/>
<feature type="transmembrane region" description="Helical" evidence="1">
    <location>
        <begin position="141"/>
        <end position="162"/>
    </location>
</feature>
<keyword evidence="3" id="KW-1185">Reference proteome</keyword>
<keyword evidence="1" id="KW-0812">Transmembrane</keyword>
<gene>
    <name evidence="2" type="ORF">FHS29_003676</name>
</gene>
<protein>
    <recommendedName>
        <fullName evidence="4">Capsular polysaccharide biosynthesis protein</fullName>
    </recommendedName>
</protein>
<reference evidence="2 3" key="1">
    <citation type="submission" date="2020-08" db="EMBL/GenBank/DDBJ databases">
        <title>Genomic Encyclopedia of Type Strains, Phase III (KMG-III): the genomes of soil and plant-associated and newly described type strains.</title>
        <authorList>
            <person name="Whitman W."/>
        </authorList>
    </citation>
    <scope>NUCLEOTIDE SEQUENCE [LARGE SCALE GENOMIC DNA]</scope>
    <source>
        <strain evidence="2 3">CECT 8640</strain>
    </source>
</reference>
<keyword evidence="1" id="KW-0472">Membrane</keyword>
<dbReference type="Proteomes" id="UP000547510">
    <property type="component" value="Unassembled WGS sequence"/>
</dbReference>
<keyword evidence="1" id="KW-1133">Transmembrane helix</keyword>